<evidence type="ECO:0000256" key="2">
    <source>
        <dbReference type="SAM" id="SignalP"/>
    </source>
</evidence>
<dbReference type="AlphaFoldDB" id="A0AAD7JKQ3"/>
<proteinExistence type="predicted"/>
<accession>A0AAD7JKQ3</accession>
<keyword evidence="2" id="KW-0732">Signal</keyword>
<gene>
    <name evidence="3" type="ORF">DFH07DRAFT_811647</name>
</gene>
<feature type="region of interest" description="Disordered" evidence="1">
    <location>
        <begin position="247"/>
        <end position="321"/>
    </location>
</feature>
<protein>
    <submittedName>
        <fullName evidence="3">Uncharacterized protein</fullName>
    </submittedName>
</protein>
<evidence type="ECO:0000313" key="3">
    <source>
        <dbReference type="EMBL" id="KAJ7764564.1"/>
    </source>
</evidence>
<evidence type="ECO:0000313" key="4">
    <source>
        <dbReference type="Proteomes" id="UP001215280"/>
    </source>
</evidence>
<evidence type="ECO:0000256" key="1">
    <source>
        <dbReference type="SAM" id="MobiDB-lite"/>
    </source>
</evidence>
<sequence length="407" mass="46329">MGNVHPRQFHLHRFLALAICHSSAADPRRLEHYNYTYWTAEAAAFLVRGHLKHCLVAPQLPIYVSPKESVSADADTSRQTAADGDAKGVCVDIAILLPITEPRFPEDLGELGPRVAGKSLAYFFNKILPHLMPGISPRCVRVIGLEAPVLGELKKLPPRHAMRIGSFRFSLIRLLNEATLQAEAQATCLFCSSRFGTQDEVLLLAGAGDCYQIRRVSREWSWTKLPQNKKFTSDTLDELYEAANEEGVCVEETEEDDDWTEGKEGEMYDDPRKAKDIQKELREQRVKEQIEQRKKRAEERARKRDAQYQQLQDALGEPPSTDRTVRLFSDAALNAVHRQATGADLFEFRAPETYFGKSRDTDWSGVLQLGSDLSNAYMEKIQDFIRTFEDREDGRRENVFFANYLDK</sequence>
<feature type="compositionally biased region" description="Basic and acidic residues" evidence="1">
    <location>
        <begin position="260"/>
        <end position="306"/>
    </location>
</feature>
<reference evidence="3" key="1">
    <citation type="submission" date="2023-03" db="EMBL/GenBank/DDBJ databases">
        <title>Massive genome expansion in bonnet fungi (Mycena s.s.) driven by repeated elements and novel gene families across ecological guilds.</title>
        <authorList>
            <consortium name="Lawrence Berkeley National Laboratory"/>
            <person name="Harder C.B."/>
            <person name="Miyauchi S."/>
            <person name="Viragh M."/>
            <person name="Kuo A."/>
            <person name="Thoen E."/>
            <person name="Andreopoulos B."/>
            <person name="Lu D."/>
            <person name="Skrede I."/>
            <person name="Drula E."/>
            <person name="Henrissat B."/>
            <person name="Morin E."/>
            <person name="Kohler A."/>
            <person name="Barry K."/>
            <person name="LaButti K."/>
            <person name="Morin E."/>
            <person name="Salamov A."/>
            <person name="Lipzen A."/>
            <person name="Mereny Z."/>
            <person name="Hegedus B."/>
            <person name="Baldrian P."/>
            <person name="Stursova M."/>
            <person name="Weitz H."/>
            <person name="Taylor A."/>
            <person name="Grigoriev I.V."/>
            <person name="Nagy L.G."/>
            <person name="Martin F."/>
            <person name="Kauserud H."/>
        </authorList>
    </citation>
    <scope>NUCLEOTIDE SEQUENCE</scope>
    <source>
        <strain evidence="3">CBHHK188m</strain>
    </source>
</reference>
<feature type="signal peptide" evidence="2">
    <location>
        <begin position="1"/>
        <end position="25"/>
    </location>
</feature>
<feature type="compositionally biased region" description="Acidic residues" evidence="1">
    <location>
        <begin position="247"/>
        <end position="259"/>
    </location>
</feature>
<dbReference type="EMBL" id="JARJLG010000037">
    <property type="protein sequence ID" value="KAJ7764564.1"/>
    <property type="molecule type" value="Genomic_DNA"/>
</dbReference>
<dbReference type="Proteomes" id="UP001215280">
    <property type="component" value="Unassembled WGS sequence"/>
</dbReference>
<name>A0AAD7JKQ3_9AGAR</name>
<organism evidence="3 4">
    <name type="scientific">Mycena maculata</name>
    <dbReference type="NCBI Taxonomy" id="230809"/>
    <lineage>
        <taxon>Eukaryota</taxon>
        <taxon>Fungi</taxon>
        <taxon>Dikarya</taxon>
        <taxon>Basidiomycota</taxon>
        <taxon>Agaricomycotina</taxon>
        <taxon>Agaricomycetes</taxon>
        <taxon>Agaricomycetidae</taxon>
        <taxon>Agaricales</taxon>
        <taxon>Marasmiineae</taxon>
        <taxon>Mycenaceae</taxon>
        <taxon>Mycena</taxon>
    </lineage>
</organism>
<feature type="chain" id="PRO_5041976949" evidence="2">
    <location>
        <begin position="26"/>
        <end position="407"/>
    </location>
</feature>
<comment type="caution">
    <text evidence="3">The sequence shown here is derived from an EMBL/GenBank/DDBJ whole genome shotgun (WGS) entry which is preliminary data.</text>
</comment>
<keyword evidence="4" id="KW-1185">Reference proteome</keyword>